<keyword evidence="1" id="KW-0472">Membrane</keyword>
<reference evidence="2 3" key="1">
    <citation type="journal article" date="2016" name="Nat. Commun.">
        <title>Thousands of microbial genomes shed light on interconnected biogeochemical processes in an aquifer system.</title>
        <authorList>
            <person name="Anantharaman K."/>
            <person name="Brown C.T."/>
            <person name="Hug L.A."/>
            <person name="Sharon I."/>
            <person name="Castelle C.J."/>
            <person name="Probst A.J."/>
            <person name="Thomas B.C."/>
            <person name="Singh A."/>
            <person name="Wilkins M.J."/>
            <person name="Karaoz U."/>
            <person name="Brodie E.L."/>
            <person name="Williams K.H."/>
            <person name="Hubbard S.S."/>
            <person name="Banfield J.F."/>
        </authorList>
    </citation>
    <scope>NUCLEOTIDE SEQUENCE [LARGE SCALE GENOMIC DNA]</scope>
</reference>
<organism evidence="2 3">
    <name type="scientific">Candidatus Giovannonibacteria bacterium RIFCSPLOWO2_02_44_8</name>
    <dbReference type="NCBI Taxonomy" id="1798355"/>
    <lineage>
        <taxon>Bacteria</taxon>
        <taxon>Candidatus Giovannoniibacteriota</taxon>
    </lineage>
</organism>
<keyword evidence="1" id="KW-0812">Transmembrane</keyword>
<evidence type="ECO:0000256" key="1">
    <source>
        <dbReference type="SAM" id="Phobius"/>
    </source>
</evidence>
<keyword evidence="1" id="KW-1133">Transmembrane helix</keyword>
<comment type="caution">
    <text evidence="2">The sequence shown here is derived from an EMBL/GenBank/DDBJ whole genome shotgun (WGS) entry which is preliminary data.</text>
</comment>
<feature type="transmembrane region" description="Helical" evidence="1">
    <location>
        <begin position="72"/>
        <end position="92"/>
    </location>
</feature>
<sequence length="135" mass="14607">MKYLATLLLITSFAGIGIFGFSLFDHAMMDGSNSGCVASAIDGTACPTSIMSMTLHHISALQTLTTTVVPPISSLLLLLASLLLISVSIFLFHKNLLLPKLGLLPQRIRDLTLDSLYSQRKITSWLSLFELSPAL</sequence>
<dbReference type="AlphaFoldDB" id="A0A1F5XC94"/>
<proteinExistence type="predicted"/>
<accession>A0A1F5XC94</accession>
<dbReference type="EMBL" id="MFIH01000030">
    <property type="protein sequence ID" value="OGF85533.1"/>
    <property type="molecule type" value="Genomic_DNA"/>
</dbReference>
<gene>
    <name evidence="2" type="ORF">A2Z63_03375</name>
</gene>
<evidence type="ECO:0000313" key="3">
    <source>
        <dbReference type="Proteomes" id="UP000178405"/>
    </source>
</evidence>
<protein>
    <submittedName>
        <fullName evidence="2">Uncharacterized protein</fullName>
    </submittedName>
</protein>
<evidence type="ECO:0000313" key="2">
    <source>
        <dbReference type="EMBL" id="OGF85533.1"/>
    </source>
</evidence>
<dbReference type="Proteomes" id="UP000178405">
    <property type="component" value="Unassembled WGS sequence"/>
</dbReference>
<name>A0A1F5XC94_9BACT</name>